<dbReference type="RefSeq" id="WP_108004797.1">
    <property type="nucleotide sequence ID" value="NZ_JBHEEX010000026.1"/>
</dbReference>
<comment type="caution">
    <text evidence="1">The sequence shown here is derived from an EMBL/GenBank/DDBJ whole genome shotgun (WGS) entry which is preliminary data.</text>
</comment>
<dbReference type="InterPro" id="IPR025427">
    <property type="entry name" value="DUF4160"/>
</dbReference>
<dbReference type="Pfam" id="PF13711">
    <property type="entry name" value="DUF4160"/>
    <property type="match status" value="1"/>
</dbReference>
<dbReference type="EMBL" id="PZZZ01000012">
    <property type="protein sequence ID" value="PTM88374.1"/>
    <property type="molecule type" value="Genomic_DNA"/>
</dbReference>
<evidence type="ECO:0000313" key="2">
    <source>
        <dbReference type="Proteomes" id="UP000241247"/>
    </source>
</evidence>
<proteinExistence type="predicted"/>
<evidence type="ECO:0000313" key="1">
    <source>
        <dbReference type="EMBL" id="PTM88374.1"/>
    </source>
</evidence>
<name>A0A2T5ANQ3_MYCDI</name>
<organism evidence="1 2">
    <name type="scientific">Mycoplana dimorpha</name>
    <dbReference type="NCBI Taxonomy" id="28320"/>
    <lineage>
        <taxon>Bacteria</taxon>
        <taxon>Pseudomonadati</taxon>
        <taxon>Pseudomonadota</taxon>
        <taxon>Alphaproteobacteria</taxon>
        <taxon>Hyphomicrobiales</taxon>
        <taxon>Rhizobiaceae</taxon>
        <taxon>Mycoplana</taxon>
    </lineage>
</organism>
<dbReference type="AlphaFoldDB" id="A0A2T5ANQ3"/>
<dbReference type="Proteomes" id="UP000241247">
    <property type="component" value="Unassembled WGS sequence"/>
</dbReference>
<reference evidence="1 2" key="1">
    <citation type="submission" date="2018-04" db="EMBL/GenBank/DDBJ databases">
        <title>Genomic Encyclopedia of Type Strains, Phase IV (KMG-IV): sequencing the most valuable type-strain genomes for metagenomic binning, comparative biology and taxonomic classification.</title>
        <authorList>
            <person name="Goeker M."/>
        </authorList>
    </citation>
    <scope>NUCLEOTIDE SEQUENCE [LARGE SCALE GENOMIC DNA]</scope>
    <source>
        <strain evidence="1 2">DSM 7138</strain>
    </source>
</reference>
<protein>
    <submittedName>
        <fullName evidence="1">Uncharacterized protein DUF4160</fullName>
    </submittedName>
</protein>
<gene>
    <name evidence="1" type="ORF">C7449_1126</name>
</gene>
<keyword evidence="2" id="KW-1185">Reference proteome</keyword>
<sequence length="81" mass="9304">MPTILRLGSLSVRIYTNDHRPAHVHVGNGNVAVFNMNCPDGTPTVRENIGFSRKELNDIGRSLHDEREHICREWKRLHGDF</sequence>
<dbReference type="OrthoDB" id="122670at2"/>
<accession>A0A2T5ANQ3</accession>